<organism evidence="1 2">
    <name type="scientific">Desulfonispora thiosulfatigenes DSM 11270</name>
    <dbReference type="NCBI Taxonomy" id="656914"/>
    <lineage>
        <taxon>Bacteria</taxon>
        <taxon>Bacillati</taxon>
        <taxon>Bacillota</taxon>
        <taxon>Clostridia</taxon>
        <taxon>Eubacteriales</taxon>
        <taxon>Peptococcaceae</taxon>
        <taxon>Desulfonispora</taxon>
    </lineage>
</organism>
<gene>
    <name evidence="1" type="ORF">SAMN00017405_2163</name>
</gene>
<reference evidence="1 2" key="1">
    <citation type="submission" date="2017-04" db="EMBL/GenBank/DDBJ databases">
        <authorList>
            <person name="Afonso C.L."/>
            <person name="Miller P.J."/>
            <person name="Scott M.A."/>
            <person name="Spackman E."/>
            <person name="Goraichik I."/>
            <person name="Dimitrov K.M."/>
            <person name="Suarez D.L."/>
            <person name="Swayne D.E."/>
        </authorList>
    </citation>
    <scope>NUCLEOTIDE SEQUENCE [LARGE SCALE GENOMIC DNA]</scope>
    <source>
        <strain evidence="1 2">DSM 11270</strain>
    </source>
</reference>
<dbReference type="InterPro" id="IPR004027">
    <property type="entry name" value="SEC_C_motif"/>
</dbReference>
<dbReference type="OrthoDB" id="6399948at2"/>
<proteinExistence type="predicted"/>
<dbReference type="AlphaFoldDB" id="A0A1W1UKQ6"/>
<name>A0A1W1UKQ6_DESTI</name>
<dbReference type="RefSeq" id="WP_084052119.1">
    <property type="nucleotide sequence ID" value="NZ_FWWT01000007.1"/>
</dbReference>
<evidence type="ECO:0000313" key="1">
    <source>
        <dbReference type="EMBL" id="SMB81676.1"/>
    </source>
</evidence>
<accession>A0A1W1UKQ6</accession>
<dbReference type="Pfam" id="PF25948">
    <property type="entry name" value="DUF7986"/>
    <property type="match status" value="1"/>
</dbReference>
<sequence length="442" mass="52133">MKIGRNQLCNCGSNKKYKHCCGKEENKIVDFLEAQADKEKNSIPDLLMQFVENEYFNEFILYLKKLKYECPRTMSEIVKDAENILFLESFIMHNKLNDGETIIEKFIAKSKRNFREVTITWLEYLKTIKFSLYEIIEVDKEKGEIKLKDVLREGIKSLKYASKYRNFDKGQAIWCQLIPDENYYQPFLSIYYVDVIKKDRFLKSILNLYKESNLNINSFLTDYSFKLLKVLIDDTDEFAKDYVSDREKHMFSIFWLHYKNSKLGGLTPLEALDNPHYKSKLEKILNSSEQGTEEDLMFSLCKSIICEHLGWGSKKLAFSEDYLWPKGQYKKIANLLEEKLKTRYTTLQIANTIKLWHDFLQKSKPRIIKPMVWVAVLDYTINIIESGPSLTQKQLAKMYELAPSTVSNRYIELVNMLKINPLDPRYSSFTEITQNVNNIQEK</sequence>
<dbReference type="EMBL" id="FWWT01000007">
    <property type="protein sequence ID" value="SMB81676.1"/>
    <property type="molecule type" value="Genomic_DNA"/>
</dbReference>
<keyword evidence="2" id="KW-1185">Reference proteome</keyword>
<dbReference type="InterPro" id="IPR058292">
    <property type="entry name" value="DUF7986"/>
</dbReference>
<dbReference type="Pfam" id="PF02810">
    <property type="entry name" value="SEC-C"/>
    <property type="match status" value="1"/>
</dbReference>
<dbReference type="STRING" id="656914.SAMN00017405_2163"/>
<protein>
    <submittedName>
        <fullName evidence="1">SEC-C motif-containing protein</fullName>
    </submittedName>
</protein>
<dbReference type="Proteomes" id="UP000192731">
    <property type="component" value="Unassembled WGS sequence"/>
</dbReference>
<dbReference type="SUPFAM" id="SSF103642">
    <property type="entry name" value="Sec-C motif"/>
    <property type="match status" value="1"/>
</dbReference>
<dbReference type="Gene3D" id="3.10.450.50">
    <property type="match status" value="1"/>
</dbReference>
<evidence type="ECO:0000313" key="2">
    <source>
        <dbReference type="Proteomes" id="UP000192731"/>
    </source>
</evidence>